<evidence type="ECO:0000313" key="21">
    <source>
        <dbReference type="EMBL" id="KAI1883570.1"/>
    </source>
</evidence>
<dbReference type="PANTHER" id="PTHR31882">
    <property type="entry name" value="TNFAIP3-INTERACTING PROTEIN COILED COIL FAMILY MEMBER"/>
    <property type="match status" value="1"/>
</dbReference>
<comment type="function">
    <text evidence="13">Inhibits NF-kappa-B activation by blocking the interaction of RIPK1 with its downstream effector NEMO/IKBKG. Forms a ternary complex with NFKB1 and MAP3K8 but appears to function upstream of MAP3K8 in the TLR4 signaling pathway that regulates MAP3K8 activation. Involved in activation of the MEK/ERK signaling pathway during innate immune response; this function seems to be stimulus- and cell type specific. Required for stability of MAP3K8. Involved in regulation of apoptosis in endothelial cells; promotes TEK agonist-stimulated endothelial survival. May act as transcriptional coactivator when translocated to the nucleus. Enhances CHUK-mediated NF-kappa-B activation involving NF-kappa-B p50-p65 and p50-c-Rel complexes.</text>
</comment>
<dbReference type="GO" id="GO:0008270">
    <property type="term" value="F:zinc ion binding"/>
    <property type="evidence" value="ECO:0007669"/>
    <property type="project" value="UniProtKB-KW"/>
</dbReference>
<evidence type="ECO:0000256" key="9">
    <source>
        <dbReference type="ARBA" id="ARBA00023015"/>
    </source>
</evidence>
<evidence type="ECO:0000256" key="12">
    <source>
        <dbReference type="ARBA" id="ARBA00023198"/>
    </source>
</evidence>
<feature type="compositionally biased region" description="Basic and acidic residues" evidence="19">
    <location>
        <begin position="391"/>
        <end position="400"/>
    </location>
</feature>
<feature type="region of interest" description="Disordered" evidence="19">
    <location>
        <begin position="374"/>
        <end position="421"/>
    </location>
</feature>
<dbReference type="PANTHER" id="PTHR31882:SF6">
    <property type="entry name" value="TNFAIP3-INTERACTING PROTEIN 2"/>
    <property type="match status" value="1"/>
</dbReference>
<dbReference type="OrthoDB" id="6066489at2759"/>
<dbReference type="GO" id="GO:0070530">
    <property type="term" value="F:K63-linked polyubiquitin modification-dependent protein binding"/>
    <property type="evidence" value="ECO:0007669"/>
    <property type="project" value="InterPro"/>
</dbReference>
<evidence type="ECO:0000256" key="11">
    <source>
        <dbReference type="ARBA" id="ARBA00023163"/>
    </source>
</evidence>
<feature type="domain" description="CCHC NOA-type" evidence="20">
    <location>
        <begin position="417"/>
        <end position="449"/>
    </location>
</feature>
<name>A0A8T3CIC9_9TELE</name>
<accession>A0A8T3CIC9</accession>
<evidence type="ECO:0000256" key="10">
    <source>
        <dbReference type="ARBA" id="ARBA00023054"/>
    </source>
</evidence>
<evidence type="ECO:0000256" key="3">
    <source>
        <dbReference type="ARBA" id="ARBA00022553"/>
    </source>
</evidence>
<proteinExistence type="predicted"/>
<dbReference type="GO" id="GO:0006915">
    <property type="term" value="P:apoptotic process"/>
    <property type="evidence" value="ECO:0007669"/>
    <property type="project" value="UniProtKB-KW"/>
</dbReference>
<evidence type="ECO:0000256" key="1">
    <source>
        <dbReference type="ARBA" id="ARBA00004496"/>
    </source>
</evidence>
<evidence type="ECO:0000256" key="14">
    <source>
        <dbReference type="ARBA" id="ARBA00063508"/>
    </source>
</evidence>
<keyword evidence="22" id="KW-1185">Reference proteome</keyword>
<keyword evidence="4" id="KW-0053">Apoptosis</keyword>
<feature type="coiled-coil region" evidence="18">
    <location>
        <begin position="332"/>
        <end position="366"/>
    </location>
</feature>
<keyword evidence="11" id="KW-0804">Transcription</keyword>
<keyword evidence="10 18" id="KW-0175">Coiled coil</keyword>
<comment type="caution">
    <text evidence="21">The sequence shown here is derived from an EMBL/GenBank/DDBJ whole genome shotgun (WGS) entry which is preliminary data.</text>
</comment>
<keyword evidence="8" id="KW-0832">Ubl conjugation</keyword>
<evidence type="ECO:0000256" key="7">
    <source>
        <dbReference type="ARBA" id="ARBA00022833"/>
    </source>
</evidence>
<keyword evidence="12" id="KW-0395">Inflammatory response</keyword>
<dbReference type="GO" id="GO:0005737">
    <property type="term" value="C:cytoplasm"/>
    <property type="evidence" value="ECO:0007669"/>
    <property type="project" value="UniProtKB-SubCell"/>
</dbReference>
<evidence type="ECO:0000256" key="2">
    <source>
        <dbReference type="ARBA" id="ARBA00022490"/>
    </source>
</evidence>
<feature type="coiled-coil region" evidence="18">
    <location>
        <begin position="46"/>
        <end position="123"/>
    </location>
</feature>
<organism evidence="21 22">
    <name type="scientific">Albula goreensis</name>
    <dbReference type="NCBI Taxonomy" id="1534307"/>
    <lineage>
        <taxon>Eukaryota</taxon>
        <taxon>Metazoa</taxon>
        <taxon>Chordata</taxon>
        <taxon>Craniata</taxon>
        <taxon>Vertebrata</taxon>
        <taxon>Euteleostomi</taxon>
        <taxon>Actinopterygii</taxon>
        <taxon>Neopterygii</taxon>
        <taxon>Teleostei</taxon>
        <taxon>Albuliformes</taxon>
        <taxon>Albulidae</taxon>
        <taxon>Albula</taxon>
    </lineage>
</organism>
<dbReference type="PROSITE" id="PS51801">
    <property type="entry name" value="ZF_CCHC_NOA"/>
    <property type="match status" value="1"/>
</dbReference>
<dbReference type="InterPro" id="IPR034735">
    <property type="entry name" value="NEMO_ZF"/>
</dbReference>
<protein>
    <recommendedName>
        <fullName evidence="15">TNFAIP3-interacting protein 2</fullName>
    </recommendedName>
    <alternativeName>
        <fullName evidence="16">A20-binding inhibitor of NF-kappa-B activation 2</fullName>
    </alternativeName>
</protein>
<keyword evidence="6 17" id="KW-0863">Zinc-finger</keyword>
<dbReference type="GO" id="GO:0071222">
    <property type="term" value="P:cellular response to lipopolysaccharide"/>
    <property type="evidence" value="ECO:0007669"/>
    <property type="project" value="TreeGrafter"/>
</dbReference>
<dbReference type="GO" id="GO:0034138">
    <property type="term" value="P:toll-like receptor 3 signaling pathway"/>
    <property type="evidence" value="ECO:0007669"/>
    <property type="project" value="TreeGrafter"/>
</dbReference>
<keyword evidence="5" id="KW-0479">Metal-binding</keyword>
<dbReference type="EMBL" id="JAERUA010000023">
    <property type="protein sequence ID" value="KAI1883570.1"/>
    <property type="molecule type" value="Genomic_DNA"/>
</dbReference>
<evidence type="ECO:0000256" key="4">
    <source>
        <dbReference type="ARBA" id="ARBA00022703"/>
    </source>
</evidence>
<evidence type="ECO:0000256" key="17">
    <source>
        <dbReference type="PROSITE-ProRule" id="PRU01142"/>
    </source>
</evidence>
<evidence type="ECO:0000256" key="15">
    <source>
        <dbReference type="ARBA" id="ARBA00073020"/>
    </source>
</evidence>
<keyword evidence="7" id="KW-0862">Zinc</keyword>
<dbReference type="GO" id="GO:0006357">
    <property type="term" value="P:regulation of transcription by RNA polymerase II"/>
    <property type="evidence" value="ECO:0007669"/>
    <property type="project" value="TreeGrafter"/>
</dbReference>
<feature type="region of interest" description="Disordered" evidence="19">
    <location>
        <begin position="192"/>
        <end position="217"/>
    </location>
</feature>
<reference evidence="21" key="1">
    <citation type="submission" date="2021-01" db="EMBL/GenBank/DDBJ databases">
        <authorList>
            <person name="Zahm M."/>
            <person name="Roques C."/>
            <person name="Cabau C."/>
            <person name="Klopp C."/>
            <person name="Donnadieu C."/>
            <person name="Jouanno E."/>
            <person name="Lampietro C."/>
            <person name="Louis A."/>
            <person name="Herpin A."/>
            <person name="Echchiki A."/>
            <person name="Berthelot C."/>
            <person name="Parey E."/>
            <person name="Roest-Crollius H."/>
            <person name="Braasch I."/>
            <person name="Postlethwait J."/>
            <person name="Bobe J."/>
            <person name="Montfort J."/>
            <person name="Bouchez O."/>
            <person name="Begum T."/>
            <person name="Mejri S."/>
            <person name="Adams A."/>
            <person name="Chen W.-J."/>
            <person name="Guiguen Y."/>
        </authorList>
    </citation>
    <scope>NUCLEOTIDE SEQUENCE</scope>
    <source>
        <tissue evidence="21">Blood</tissue>
    </source>
</reference>
<evidence type="ECO:0000313" key="22">
    <source>
        <dbReference type="Proteomes" id="UP000829720"/>
    </source>
</evidence>
<feature type="compositionally biased region" description="Basic and acidic residues" evidence="19">
    <location>
        <begin position="192"/>
        <end position="203"/>
    </location>
</feature>
<gene>
    <name evidence="21" type="ORF">AGOR_G00232940</name>
</gene>
<evidence type="ECO:0000256" key="13">
    <source>
        <dbReference type="ARBA" id="ARBA00055998"/>
    </source>
</evidence>
<dbReference type="GO" id="GO:0043123">
    <property type="term" value="P:positive regulation of canonical NF-kappaB signal transduction"/>
    <property type="evidence" value="ECO:0007669"/>
    <property type="project" value="TreeGrafter"/>
</dbReference>
<sequence>MENIKMENEMLKTKLQSYNTLNTFYHETRQEIASLSQQICMKDNVIADLKARLGRYEKTAVNLEGEEPLLFGPSKSLFENLCKEISKYKRKLHDVEKQSSQQLETCKLEIQQLQQVVREKDQEIGRITLRPQHEKDLEIQRLQRSLAERERAQATRAVLCSSLAEEADQLRAQLGATVGVCQELLRRLEAKKHEGGDPKESHTHPQKSGQHTESTDGAHLNRLVCELQEENKVLKQRVAYVESLNAKWQKYDMSREEYVKGLCQRLKETSPLPGLGKANPGLLQQEILRLNQQLEEKMLECSKMGRELEVRKRDKEHIQMLEHQVLTYVDDFKSERADRERAQSKIQDLEEEVMRLKLQLRAQDAKDAAGTCRAHTSCRKSAHQSETAEAPPRKTQDQPGKKRSSGQSTQASVRTERKGTTDLQCPRCLTSYGDDQTGEFLKHCTECANL</sequence>
<dbReference type="GO" id="GO:0034134">
    <property type="term" value="P:toll-like receptor 2 signaling pathway"/>
    <property type="evidence" value="ECO:0007669"/>
    <property type="project" value="TreeGrafter"/>
</dbReference>
<keyword evidence="9" id="KW-0805">Transcription regulation</keyword>
<evidence type="ECO:0000256" key="6">
    <source>
        <dbReference type="ARBA" id="ARBA00022771"/>
    </source>
</evidence>
<evidence type="ECO:0000256" key="16">
    <source>
        <dbReference type="ARBA" id="ARBA00079469"/>
    </source>
</evidence>
<evidence type="ECO:0000259" key="20">
    <source>
        <dbReference type="PROSITE" id="PS51801"/>
    </source>
</evidence>
<keyword evidence="3" id="KW-0597">Phosphoprotein</keyword>
<evidence type="ECO:0000256" key="19">
    <source>
        <dbReference type="SAM" id="MobiDB-lite"/>
    </source>
</evidence>
<dbReference type="Proteomes" id="UP000829720">
    <property type="component" value="Unassembled WGS sequence"/>
</dbReference>
<evidence type="ECO:0000256" key="18">
    <source>
        <dbReference type="SAM" id="Coils"/>
    </source>
</evidence>
<evidence type="ECO:0000256" key="8">
    <source>
        <dbReference type="ARBA" id="ARBA00022843"/>
    </source>
</evidence>
<dbReference type="Pfam" id="PF12180">
    <property type="entry name" value="EABR"/>
    <property type="match status" value="1"/>
</dbReference>
<evidence type="ECO:0000256" key="5">
    <source>
        <dbReference type="ARBA" id="ARBA00022723"/>
    </source>
</evidence>
<dbReference type="Gene3D" id="1.20.5.990">
    <property type="entry name" value="Nemo cc2-lz domain - 1d5 darpin complex"/>
    <property type="match status" value="1"/>
</dbReference>
<keyword evidence="2" id="KW-0963">Cytoplasm</keyword>
<dbReference type="InterPro" id="IPR022008">
    <property type="entry name" value="EABR"/>
</dbReference>
<comment type="subunit">
    <text evidence="14">Interacts with STK11/LKB1, TNFAIP3, IKBKG, NFKB1, MAP3K8, TEK, RIPK1, CHUK, IKBKB and SMARCD1. Interacts with polyubiquitin.</text>
</comment>
<dbReference type="AlphaFoldDB" id="A0A8T3CIC9"/>
<comment type="subcellular location">
    <subcellularLocation>
        <location evidence="1">Cytoplasm</location>
    </subcellularLocation>
</comment>
<dbReference type="GO" id="GO:0006954">
    <property type="term" value="P:inflammatory response"/>
    <property type="evidence" value="ECO:0007669"/>
    <property type="project" value="UniProtKB-KW"/>
</dbReference>
<dbReference type="FunFam" id="1.20.5.990:FF:000005">
    <property type="entry name" value="TNFAIP3 interacting protein 2"/>
    <property type="match status" value="1"/>
</dbReference>